<dbReference type="EMBL" id="AP018449">
    <property type="protein sequence ID" value="BBB92453.1"/>
    <property type="molecule type" value="Genomic_DNA"/>
</dbReference>
<name>A0A348AN05_9FIRM</name>
<dbReference type="AlphaFoldDB" id="A0A348AN05"/>
<gene>
    <name evidence="2" type="ORF">MAMMFC1_03146</name>
</gene>
<accession>A0A348AN05</accession>
<protein>
    <recommendedName>
        <fullName evidence="1">SHOCT-like domain-containing protein</fullName>
    </recommendedName>
</protein>
<proteinExistence type="predicted"/>
<keyword evidence="3" id="KW-1185">Reference proteome</keyword>
<feature type="domain" description="SHOCT-like" evidence="1">
    <location>
        <begin position="1"/>
        <end position="53"/>
    </location>
</feature>
<dbReference type="Pfam" id="PF20612">
    <property type="entry name" value="SHOCT_2"/>
    <property type="match status" value="1"/>
</dbReference>
<dbReference type="KEGG" id="mana:MAMMFC1_03146"/>
<evidence type="ECO:0000313" key="3">
    <source>
        <dbReference type="Proteomes" id="UP000276437"/>
    </source>
</evidence>
<organism evidence="2 3">
    <name type="scientific">Methylomusa anaerophila</name>
    <dbReference type="NCBI Taxonomy" id="1930071"/>
    <lineage>
        <taxon>Bacteria</taxon>
        <taxon>Bacillati</taxon>
        <taxon>Bacillota</taxon>
        <taxon>Negativicutes</taxon>
        <taxon>Selenomonadales</taxon>
        <taxon>Sporomusaceae</taxon>
        <taxon>Methylomusa</taxon>
    </lineage>
</organism>
<reference evidence="2 3" key="1">
    <citation type="journal article" date="2018" name="Int. J. Syst. Evol. Microbiol.">
        <title>Methylomusa anaerophila gen. nov., sp. nov., an anaerobic methanol-utilizing bacterium isolated from a microbial fuel cell.</title>
        <authorList>
            <person name="Amano N."/>
            <person name="Yamamuro A."/>
            <person name="Miyahara M."/>
            <person name="Kouzuma A."/>
            <person name="Abe T."/>
            <person name="Watanabe K."/>
        </authorList>
    </citation>
    <scope>NUCLEOTIDE SEQUENCE [LARGE SCALE GENOMIC DNA]</scope>
    <source>
        <strain evidence="2 3">MMFC1</strain>
    </source>
</reference>
<dbReference type="InterPro" id="IPR046749">
    <property type="entry name" value="SHOCT_2"/>
</dbReference>
<dbReference type="Proteomes" id="UP000276437">
    <property type="component" value="Chromosome"/>
</dbReference>
<evidence type="ECO:0000313" key="2">
    <source>
        <dbReference type="EMBL" id="BBB92453.1"/>
    </source>
</evidence>
<sequence length="54" mass="6322">MSRTQASNEVQYKISIKFLNILLRNGIITSNEYKKIDDLNRQTFTPELSQVYAQ</sequence>
<dbReference type="RefSeq" id="WP_174234384.1">
    <property type="nucleotide sequence ID" value="NZ_AP018449.1"/>
</dbReference>
<evidence type="ECO:0000259" key="1">
    <source>
        <dbReference type="Pfam" id="PF20612"/>
    </source>
</evidence>